<evidence type="ECO:0000313" key="2">
    <source>
        <dbReference type="EMBL" id="VVE49774.1"/>
    </source>
</evidence>
<dbReference type="AlphaFoldDB" id="A0A5E4YLT6"/>
<accession>A0A5E4YLT6</accession>
<protein>
    <recommendedName>
        <fullName evidence="4">Helix-turn-helix domain-containing protein</fullName>
    </recommendedName>
</protein>
<evidence type="ECO:0000256" key="1">
    <source>
        <dbReference type="SAM" id="MobiDB-lite"/>
    </source>
</evidence>
<name>A0A5E4YLT6_9BURK</name>
<dbReference type="InterPro" id="IPR036390">
    <property type="entry name" value="WH_DNA-bd_sf"/>
</dbReference>
<dbReference type="SUPFAM" id="SSF46785">
    <property type="entry name" value="Winged helix' DNA-binding domain"/>
    <property type="match status" value="1"/>
</dbReference>
<dbReference type="RefSeq" id="WP_174978691.1">
    <property type="nucleotide sequence ID" value="NZ_CABPRU010000016.1"/>
</dbReference>
<organism evidence="2 3">
    <name type="scientific">Pandoraea terrigena</name>
    <dbReference type="NCBI Taxonomy" id="2508292"/>
    <lineage>
        <taxon>Bacteria</taxon>
        <taxon>Pseudomonadati</taxon>
        <taxon>Pseudomonadota</taxon>
        <taxon>Betaproteobacteria</taxon>
        <taxon>Burkholderiales</taxon>
        <taxon>Burkholderiaceae</taxon>
        <taxon>Pandoraea</taxon>
    </lineage>
</organism>
<dbReference type="EMBL" id="CABPRU010000016">
    <property type="protein sequence ID" value="VVE49774.1"/>
    <property type="molecule type" value="Genomic_DNA"/>
</dbReference>
<sequence>MSTVIMSQCWPLAGMTIAQKAVLISLADNANDQGVCWPSIPTIAARVCASERAVQNAIKWLESAGIVSANRSNGRHTSYTLTPAAYSPPQDIHPRTKCTGEGNAPAQQMHHTPAGDAGDPRSKCTTPPHHVPSNRKEPSVNRKGTVKGARASRRVESTINLPDWLPEEAWANWVAYRRKGKAPFTDHAATLSIEALGTLRAAGYEPVAVINQSILRGWTGLFPVKDAGSPAEQGGTTAGAGAIWWDSASGIEAKGAELKVERRPEWNGLTYKMHVFRAAGPGAWIESELAKAQKANPNEYERAFAFFHGVSATKFEELKKRAAP</sequence>
<dbReference type="InterPro" id="IPR036388">
    <property type="entry name" value="WH-like_DNA-bd_sf"/>
</dbReference>
<dbReference type="Gene3D" id="1.10.10.10">
    <property type="entry name" value="Winged helix-like DNA-binding domain superfamily/Winged helix DNA-binding domain"/>
    <property type="match status" value="1"/>
</dbReference>
<reference evidence="2 3" key="1">
    <citation type="submission" date="2019-08" db="EMBL/GenBank/DDBJ databases">
        <authorList>
            <person name="Peeters C."/>
        </authorList>
    </citation>
    <scope>NUCLEOTIDE SEQUENCE [LARGE SCALE GENOMIC DNA]</scope>
    <source>
        <strain evidence="2 3">LMG 31013</strain>
    </source>
</reference>
<evidence type="ECO:0008006" key="4">
    <source>
        <dbReference type="Google" id="ProtNLM"/>
    </source>
</evidence>
<dbReference type="Pfam" id="PF13730">
    <property type="entry name" value="HTH_36"/>
    <property type="match status" value="1"/>
</dbReference>
<feature type="region of interest" description="Disordered" evidence="1">
    <location>
        <begin position="79"/>
        <end position="153"/>
    </location>
</feature>
<keyword evidence="3" id="KW-1185">Reference proteome</keyword>
<gene>
    <name evidence="2" type="ORF">PTE31013_04650</name>
</gene>
<dbReference type="Proteomes" id="UP000334380">
    <property type="component" value="Unassembled WGS sequence"/>
</dbReference>
<evidence type="ECO:0000313" key="3">
    <source>
        <dbReference type="Proteomes" id="UP000334380"/>
    </source>
</evidence>
<proteinExistence type="predicted"/>